<evidence type="ECO:0000259" key="2">
    <source>
        <dbReference type="Pfam" id="PF00582"/>
    </source>
</evidence>
<dbReference type="SUPFAM" id="SSF52402">
    <property type="entry name" value="Adenine nucleotide alpha hydrolases-like"/>
    <property type="match status" value="2"/>
</dbReference>
<dbReference type="EMBL" id="AQHR01000085">
    <property type="protein sequence ID" value="EON76535.1"/>
    <property type="molecule type" value="Genomic_DNA"/>
</dbReference>
<gene>
    <name evidence="3" type="ORF">ADIS_2985</name>
</gene>
<comment type="caution">
    <text evidence="3">The sequence shown here is derived from an EMBL/GenBank/DDBJ whole genome shotgun (WGS) entry which is preliminary data.</text>
</comment>
<dbReference type="Gene3D" id="3.40.50.12370">
    <property type="match status" value="1"/>
</dbReference>
<proteinExistence type="inferred from homology"/>
<dbReference type="PANTHER" id="PTHR46268:SF6">
    <property type="entry name" value="UNIVERSAL STRESS PROTEIN UP12"/>
    <property type="match status" value="1"/>
</dbReference>
<dbReference type="InterPro" id="IPR006015">
    <property type="entry name" value="Universal_stress_UspA"/>
</dbReference>
<dbReference type="PRINTS" id="PR01438">
    <property type="entry name" value="UNVRSLSTRESS"/>
</dbReference>
<evidence type="ECO:0000256" key="1">
    <source>
        <dbReference type="ARBA" id="ARBA00008791"/>
    </source>
</evidence>
<sequence length="266" mass="29689">MKILFPTDLSENAKNALDFAKKYAMLHDASITMLFAYYAVYDFAAQAEEIIAAIEEDANLALREVINSNTDPVYIDYKIVQGTVATAINATVLSGDFDLVIMGTQGASGIRKALIGSNTATVIKESQVPVIAVPTGATFESVKSVTVAVELSEEDEKLLKKVTDLTENWDLPYKVLHISNKDDFNKELSFKGLQVHLRETFPDDEFEFVKVSSPEFDAGAEKYLKDQKDTMMVMLSKNKTFFEFLFNKSQSVKFAYHTHVPLLVVK</sequence>
<comment type="similarity">
    <text evidence="1">Belongs to the universal stress protein A family.</text>
</comment>
<evidence type="ECO:0000313" key="4">
    <source>
        <dbReference type="Proteomes" id="UP000013909"/>
    </source>
</evidence>
<accession>R7ZQZ2</accession>
<dbReference type="AlphaFoldDB" id="R7ZQZ2"/>
<dbReference type="RefSeq" id="WP_010855119.1">
    <property type="nucleotide sequence ID" value="NZ_AQHR01000085.1"/>
</dbReference>
<dbReference type="STRING" id="1232681.ADIS_2985"/>
<dbReference type="InterPro" id="IPR006016">
    <property type="entry name" value="UspA"/>
</dbReference>
<name>R7ZQZ2_9BACT</name>
<dbReference type="PANTHER" id="PTHR46268">
    <property type="entry name" value="STRESS RESPONSE PROTEIN NHAX"/>
    <property type="match status" value="1"/>
</dbReference>
<dbReference type="Pfam" id="PF00582">
    <property type="entry name" value="Usp"/>
    <property type="match status" value="1"/>
</dbReference>
<dbReference type="OrthoDB" id="9788959at2"/>
<organism evidence="3 4">
    <name type="scientific">Lunatimonas lonarensis</name>
    <dbReference type="NCBI Taxonomy" id="1232681"/>
    <lineage>
        <taxon>Bacteria</taxon>
        <taxon>Pseudomonadati</taxon>
        <taxon>Bacteroidota</taxon>
        <taxon>Cytophagia</taxon>
        <taxon>Cytophagales</taxon>
        <taxon>Cyclobacteriaceae</taxon>
    </lineage>
</organism>
<dbReference type="CDD" id="cd00293">
    <property type="entry name" value="USP-like"/>
    <property type="match status" value="1"/>
</dbReference>
<keyword evidence="4" id="KW-1185">Reference proteome</keyword>
<reference evidence="3 4" key="1">
    <citation type="submission" date="2013-02" db="EMBL/GenBank/DDBJ databases">
        <title>A novel strain isolated from Lonar lake, Maharashtra, India.</title>
        <authorList>
            <person name="Singh A."/>
        </authorList>
    </citation>
    <scope>NUCLEOTIDE SEQUENCE [LARGE SCALE GENOMIC DNA]</scope>
    <source>
        <strain evidence="3 4">AK24</strain>
    </source>
</reference>
<protein>
    <submittedName>
        <fullName evidence="3">Putative universal stress protein UspA</fullName>
    </submittedName>
</protein>
<dbReference type="Proteomes" id="UP000013909">
    <property type="component" value="Unassembled WGS sequence"/>
</dbReference>
<evidence type="ECO:0000313" key="3">
    <source>
        <dbReference type="EMBL" id="EON76535.1"/>
    </source>
</evidence>
<feature type="domain" description="UspA" evidence="2">
    <location>
        <begin position="2"/>
        <end position="134"/>
    </location>
</feature>